<dbReference type="Pfam" id="PF04248">
    <property type="entry name" value="NTP_transf_9"/>
    <property type="match status" value="2"/>
</dbReference>
<dbReference type="PANTHER" id="PTHR34310">
    <property type="entry name" value="DUF427 DOMAIN PROTEIN (AFU_ORTHOLOGUE AFUA_3G02220)"/>
    <property type="match status" value="1"/>
</dbReference>
<name>A0A9P4IEV2_9PEZI</name>
<reference evidence="2" key="1">
    <citation type="journal article" date="2020" name="Stud. Mycol.">
        <title>101 Dothideomycetes genomes: a test case for predicting lifestyles and emergence of pathogens.</title>
        <authorList>
            <person name="Haridas S."/>
            <person name="Albert R."/>
            <person name="Binder M."/>
            <person name="Bloem J."/>
            <person name="Labutti K."/>
            <person name="Salamov A."/>
            <person name="Andreopoulos B."/>
            <person name="Baker S."/>
            <person name="Barry K."/>
            <person name="Bills G."/>
            <person name="Bluhm B."/>
            <person name="Cannon C."/>
            <person name="Castanera R."/>
            <person name="Culley D."/>
            <person name="Daum C."/>
            <person name="Ezra D."/>
            <person name="Gonzalez J."/>
            <person name="Henrissat B."/>
            <person name="Kuo A."/>
            <person name="Liang C."/>
            <person name="Lipzen A."/>
            <person name="Lutzoni F."/>
            <person name="Magnuson J."/>
            <person name="Mondo S."/>
            <person name="Nolan M."/>
            <person name="Ohm R."/>
            <person name="Pangilinan J."/>
            <person name="Park H.-J."/>
            <person name="Ramirez L."/>
            <person name="Alfaro M."/>
            <person name="Sun H."/>
            <person name="Tritt A."/>
            <person name="Yoshinaga Y."/>
            <person name="Zwiers L.-H."/>
            <person name="Turgeon B."/>
            <person name="Goodwin S."/>
            <person name="Spatafora J."/>
            <person name="Crous P."/>
            <person name="Grigoriev I."/>
        </authorList>
    </citation>
    <scope>NUCLEOTIDE SEQUENCE</scope>
    <source>
        <strain evidence="2">CBS 133067</strain>
    </source>
</reference>
<gene>
    <name evidence="2" type="ORF">NA57DRAFT_57202</name>
</gene>
<comment type="caution">
    <text evidence="2">The sequence shown here is derived from an EMBL/GenBank/DDBJ whole genome shotgun (WGS) entry which is preliminary data.</text>
</comment>
<dbReference type="OrthoDB" id="18996at2759"/>
<feature type="domain" description="DUF427" evidence="1">
    <location>
        <begin position="154"/>
        <end position="246"/>
    </location>
</feature>
<dbReference type="EMBL" id="ML978127">
    <property type="protein sequence ID" value="KAF2098033.1"/>
    <property type="molecule type" value="Genomic_DNA"/>
</dbReference>
<protein>
    <submittedName>
        <fullName evidence="2">DUF427-domain-containing protein</fullName>
    </submittedName>
</protein>
<sequence length="265" mass="30022">MAGSKMGKELVHKLLTEGPVNFASASGRRVRATFGGHWIVDTTDAVHVWEHKFYPQLYIPWSALKEGSNVSVAKVEAIEEKGVKVASILEIKAGQKSTKEAIYFEEIKETGKLSGLVKIDFAAIDQWYEEEQPIYVHPKDPTKRIDILHSTRPIEVQVDGHVLAKTDTALHLIEPMLPVRYYLPPTSVDPSILRTSETRTKCPYKGEAEYYDVVIGGKTYKDLIWWYRNPTTESVVIQGAFCFYNEKVDVVLDGKKLERPKTHFA</sequence>
<accession>A0A9P4IEV2</accession>
<proteinExistence type="predicted"/>
<keyword evidence="3" id="KW-1185">Reference proteome</keyword>
<evidence type="ECO:0000313" key="3">
    <source>
        <dbReference type="Proteomes" id="UP000799772"/>
    </source>
</evidence>
<dbReference type="PANTHER" id="PTHR34310:SF9">
    <property type="entry name" value="BLR5716 PROTEIN"/>
    <property type="match status" value="1"/>
</dbReference>
<dbReference type="AlphaFoldDB" id="A0A9P4IEV2"/>
<dbReference type="Proteomes" id="UP000799772">
    <property type="component" value="Unassembled WGS sequence"/>
</dbReference>
<dbReference type="InterPro" id="IPR038694">
    <property type="entry name" value="DUF427_sf"/>
</dbReference>
<evidence type="ECO:0000259" key="1">
    <source>
        <dbReference type="Pfam" id="PF04248"/>
    </source>
</evidence>
<dbReference type="InterPro" id="IPR007361">
    <property type="entry name" value="DUF427"/>
</dbReference>
<evidence type="ECO:0000313" key="2">
    <source>
        <dbReference type="EMBL" id="KAF2098033.1"/>
    </source>
</evidence>
<feature type="domain" description="DUF427" evidence="1">
    <location>
        <begin position="30"/>
        <end position="110"/>
    </location>
</feature>
<dbReference type="Gene3D" id="2.170.150.40">
    <property type="entry name" value="Domain of unknown function (DUF427)"/>
    <property type="match status" value="2"/>
</dbReference>
<organism evidence="2 3">
    <name type="scientific">Rhizodiscina lignyota</name>
    <dbReference type="NCBI Taxonomy" id="1504668"/>
    <lineage>
        <taxon>Eukaryota</taxon>
        <taxon>Fungi</taxon>
        <taxon>Dikarya</taxon>
        <taxon>Ascomycota</taxon>
        <taxon>Pezizomycotina</taxon>
        <taxon>Dothideomycetes</taxon>
        <taxon>Pleosporomycetidae</taxon>
        <taxon>Aulographales</taxon>
        <taxon>Rhizodiscinaceae</taxon>
        <taxon>Rhizodiscina</taxon>
    </lineage>
</organism>